<dbReference type="EMBL" id="JAVREN010000011">
    <property type="protein sequence ID" value="MDT0307398.1"/>
    <property type="molecule type" value="Genomic_DNA"/>
</dbReference>
<proteinExistence type="predicted"/>
<protein>
    <submittedName>
        <fullName evidence="5">UbiA family prenyltransferase</fullName>
    </submittedName>
</protein>
<sequence>MADAGRPHARPGPPGWRAVAELLRAPAALTVPGDGLAGAAAAGRAFHRATPLLTASSLCLYAAGMALNDWADRAADARDRPERPLPSGRIAPSFALGLACGLTTAGLGLAGAAGGRRALAVAGPLAGAVWAYDLRLKRHPVAGPAAMAAARGLDVLLGAGPGRLAPAAPAAALIAAHTAVVTALGRFETRLAPPALVPAGLAATALIAATAARPATRRGAWLNGARPAAARAATAAPAALYALRFGAGQLAAARRPRAGTRPAVAAGLSALLPLQAACAARAGAPGRAAALLAGVPLTRPLFRKVNPT</sequence>
<dbReference type="InterPro" id="IPR000537">
    <property type="entry name" value="UbiA_prenyltransferase"/>
</dbReference>
<evidence type="ECO:0000313" key="6">
    <source>
        <dbReference type="Proteomes" id="UP001183388"/>
    </source>
</evidence>
<evidence type="ECO:0000256" key="4">
    <source>
        <dbReference type="ARBA" id="ARBA00023136"/>
    </source>
</evidence>
<organism evidence="5 6">
    <name type="scientific">Streptomyces boetiae</name>
    <dbReference type="NCBI Taxonomy" id="3075541"/>
    <lineage>
        <taxon>Bacteria</taxon>
        <taxon>Bacillati</taxon>
        <taxon>Actinomycetota</taxon>
        <taxon>Actinomycetes</taxon>
        <taxon>Kitasatosporales</taxon>
        <taxon>Streptomycetaceae</taxon>
        <taxon>Streptomyces</taxon>
    </lineage>
</organism>
<dbReference type="RefSeq" id="WP_311630342.1">
    <property type="nucleotide sequence ID" value="NZ_JAVREN010000011.1"/>
</dbReference>
<evidence type="ECO:0000256" key="1">
    <source>
        <dbReference type="ARBA" id="ARBA00004141"/>
    </source>
</evidence>
<evidence type="ECO:0000256" key="2">
    <source>
        <dbReference type="ARBA" id="ARBA00022692"/>
    </source>
</evidence>
<gene>
    <name evidence="5" type="ORF">RM780_10530</name>
</gene>
<evidence type="ECO:0000256" key="3">
    <source>
        <dbReference type="ARBA" id="ARBA00022989"/>
    </source>
</evidence>
<comment type="caution">
    <text evidence="5">The sequence shown here is derived from an EMBL/GenBank/DDBJ whole genome shotgun (WGS) entry which is preliminary data.</text>
</comment>
<dbReference type="PANTHER" id="PTHR42723">
    <property type="entry name" value="CHLOROPHYLL SYNTHASE"/>
    <property type="match status" value="1"/>
</dbReference>
<dbReference type="Pfam" id="PF01040">
    <property type="entry name" value="UbiA"/>
    <property type="match status" value="1"/>
</dbReference>
<dbReference type="Proteomes" id="UP001183388">
    <property type="component" value="Unassembled WGS sequence"/>
</dbReference>
<keyword evidence="2" id="KW-0812">Transmembrane</keyword>
<comment type="subcellular location">
    <subcellularLocation>
        <location evidence="1">Membrane</location>
        <topology evidence="1">Multi-pass membrane protein</topology>
    </subcellularLocation>
</comment>
<evidence type="ECO:0000313" key="5">
    <source>
        <dbReference type="EMBL" id="MDT0307398.1"/>
    </source>
</evidence>
<dbReference type="InterPro" id="IPR044878">
    <property type="entry name" value="UbiA_sf"/>
</dbReference>
<keyword evidence="6" id="KW-1185">Reference proteome</keyword>
<accession>A0ABU2L747</accession>
<reference evidence="6" key="1">
    <citation type="submission" date="2023-07" db="EMBL/GenBank/DDBJ databases">
        <title>30 novel species of actinomycetes from the DSMZ collection.</title>
        <authorList>
            <person name="Nouioui I."/>
        </authorList>
    </citation>
    <scope>NUCLEOTIDE SEQUENCE [LARGE SCALE GENOMIC DNA]</scope>
    <source>
        <strain evidence="6">DSM 44917</strain>
    </source>
</reference>
<keyword evidence="3" id="KW-1133">Transmembrane helix</keyword>
<dbReference type="NCBIfam" id="NF045897">
    <property type="entry name" value="SCO3242_trans"/>
    <property type="match status" value="1"/>
</dbReference>
<keyword evidence="4" id="KW-0472">Membrane</keyword>
<name>A0ABU2L747_9ACTN</name>
<dbReference type="InterPro" id="IPR050475">
    <property type="entry name" value="Prenyltransferase_related"/>
</dbReference>
<dbReference type="PANTHER" id="PTHR42723:SF1">
    <property type="entry name" value="CHLOROPHYLL SYNTHASE, CHLOROPLASTIC"/>
    <property type="match status" value="1"/>
</dbReference>
<dbReference type="Gene3D" id="1.10.357.140">
    <property type="entry name" value="UbiA prenyltransferase"/>
    <property type="match status" value="1"/>
</dbReference>